<dbReference type="InterPro" id="IPR036291">
    <property type="entry name" value="NAD(P)-bd_dom_sf"/>
</dbReference>
<dbReference type="InterPro" id="IPR002347">
    <property type="entry name" value="SDR_fam"/>
</dbReference>
<proteinExistence type="predicted"/>
<dbReference type="PANTHER" id="PTHR43157:SF31">
    <property type="entry name" value="PHOSPHATIDYLINOSITOL-GLYCAN BIOSYNTHESIS CLASS F PROTEIN"/>
    <property type="match status" value="1"/>
</dbReference>
<keyword evidence="3" id="KW-1185">Reference proteome</keyword>
<evidence type="ECO:0000256" key="1">
    <source>
        <dbReference type="ARBA" id="ARBA00023002"/>
    </source>
</evidence>
<name>A0A9P4IXC3_9PEZI</name>
<dbReference type="PANTHER" id="PTHR43157">
    <property type="entry name" value="PHOSPHATIDYLINOSITOL-GLYCAN BIOSYNTHESIS CLASS F PROTEIN-RELATED"/>
    <property type="match status" value="1"/>
</dbReference>
<dbReference type="AlphaFoldDB" id="A0A9P4IXC3"/>
<accession>A0A9P4IXC3</accession>
<dbReference type="Proteomes" id="UP000799439">
    <property type="component" value="Unassembled WGS sequence"/>
</dbReference>
<dbReference type="SUPFAM" id="SSF51735">
    <property type="entry name" value="NAD(P)-binding Rossmann-fold domains"/>
    <property type="match status" value="1"/>
</dbReference>
<dbReference type="EMBL" id="ML996090">
    <property type="protein sequence ID" value="KAF2150200.1"/>
    <property type="molecule type" value="Genomic_DNA"/>
</dbReference>
<protein>
    <submittedName>
        <fullName evidence="2">NAD(P)-binding protein</fullName>
    </submittedName>
</protein>
<dbReference type="GO" id="GO:0016491">
    <property type="term" value="F:oxidoreductase activity"/>
    <property type="evidence" value="ECO:0007669"/>
    <property type="project" value="UniProtKB-KW"/>
</dbReference>
<dbReference type="OrthoDB" id="542013at2759"/>
<dbReference type="Gene3D" id="3.40.50.720">
    <property type="entry name" value="NAD(P)-binding Rossmann-like Domain"/>
    <property type="match status" value="1"/>
</dbReference>
<organism evidence="2 3">
    <name type="scientific">Myriangium duriaei CBS 260.36</name>
    <dbReference type="NCBI Taxonomy" id="1168546"/>
    <lineage>
        <taxon>Eukaryota</taxon>
        <taxon>Fungi</taxon>
        <taxon>Dikarya</taxon>
        <taxon>Ascomycota</taxon>
        <taxon>Pezizomycotina</taxon>
        <taxon>Dothideomycetes</taxon>
        <taxon>Dothideomycetidae</taxon>
        <taxon>Myriangiales</taxon>
        <taxon>Myriangiaceae</taxon>
        <taxon>Myriangium</taxon>
    </lineage>
</organism>
<dbReference type="PRINTS" id="PR00081">
    <property type="entry name" value="GDHRDH"/>
</dbReference>
<evidence type="ECO:0000313" key="2">
    <source>
        <dbReference type="EMBL" id="KAF2150200.1"/>
    </source>
</evidence>
<sequence length="331" mass="36433">MPNFEDIRHFVSCSFFGNNTLPNPRPSLTGKTIIVTGANVGLGFEAAKHLAAFHVSTLILACRDLTKGERAATTIRASNPSTNIQVWPVDLADFSSVTSFCARVQSDLPRLDGIVLNAGVEMSQYEAVEGLERTLTVNVVGTMMMALKVLPKLQESARTYKVDTNLTIIGSLIHVFGPDGQMNVDGRVFEALSDAKTADMPQRYNLSKLILHLCFNELVATTKDGKGEGKPGVVMNLVNPGWCASELSRHRHRPMYERFLFKFMGRTTEEGSRSLVHGVVAGRETHGCYLSECVVKPQSSFVRSAKGKVMQKRLWKELTDCIGNNIPESKL</sequence>
<dbReference type="Pfam" id="PF00106">
    <property type="entry name" value="adh_short"/>
    <property type="match status" value="1"/>
</dbReference>
<comment type="caution">
    <text evidence="2">The sequence shown here is derived from an EMBL/GenBank/DDBJ whole genome shotgun (WGS) entry which is preliminary data.</text>
</comment>
<keyword evidence="1" id="KW-0560">Oxidoreductase</keyword>
<evidence type="ECO:0000313" key="3">
    <source>
        <dbReference type="Proteomes" id="UP000799439"/>
    </source>
</evidence>
<gene>
    <name evidence="2" type="ORF">K461DRAFT_270713</name>
</gene>
<reference evidence="2" key="1">
    <citation type="journal article" date="2020" name="Stud. Mycol.">
        <title>101 Dothideomycetes genomes: a test case for predicting lifestyles and emergence of pathogens.</title>
        <authorList>
            <person name="Haridas S."/>
            <person name="Albert R."/>
            <person name="Binder M."/>
            <person name="Bloem J."/>
            <person name="Labutti K."/>
            <person name="Salamov A."/>
            <person name="Andreopoulos B."/>
            <person name="Baker S."/>
            <person name="Barry K."/>
            <person name="Bills G."/>
            <person name="Bluhm B."/>
            <person name="Cannon C."/>
            <person name="Castanera R."/>
            <person name="Culley D."/>
            <person name="Daum C."/>
            <person name="Ezra D."/>
            <person name="Gonzalez J."/>
            <person name="Henrissat B."/>
            <person name="Kuo A."/>
            <person name="Liang C."/>
            <person name="Lipzen A."/>
            <person name="Lutzoni F."/>
            <person name="Magnuson J."/>
            <person name="Mondo S."/>
            <person name="Nolan M."/>
            <person name="Ohm R."/>
            <person name="Pangilinan J."/>
            <person name="Park H.-J."/>
            <person name="Ramirez L."/>
            <person name="Alfaro M."/>
            <person name="Sun H."/>
            <person name="Tritt A."/>
            <person name="Yoshinaga Y."/>
            <person name="Zwiers L.-H."/>
            <person name="Turgeon B."/>
            <person name="Goodwin S."/>
            <person name="Spatafora J."/>
            <person name="Crous P."/>
            <person name="Grigoriev I."/>
        </authorList>
    </citation>
    <scope>NUCLEOTIDE SEQUENCE</scope>
    <source>
        <strain evidence="2">CBS 260.36</strain>
    </source>
</reference>